<feature type="chain" id="PRO_5029592203" description="ArsA/GET3 Anion-transporting ATPase-like domain-containing protein" evidence="2">
    <location>
        <begin position="22"/>
        <end position="813"/>
    </location>
</feature>
<dbReference type="PANTHER" id="PTHR10803:SF0">
    <property type="entry name" value="ATPASE GET3B"/>
    <property type="match status" value="1"/>
</dbReference>
<dbReference type="InterPro" id="IPR025723">
    <property type="entry name" value="ArsA/GET3_ATPase-like"/>
</dbReference>
<dbReference type="CDD" id="cd02035">
    <property type="entry name" value="ArsA"/>
    <property type="match status" value="2"/>
</dbReference>
<dbReference type="OrthoDB" id="1770at2759"/>
<dbReference type="GO" id="GO:0071816">
    <property type="term" value="P:tail-anchored membrane protein insertion into ER membrane"/>
    <property type="evidence" value="ECO:0007669"/>
    <property type="project" value="TreeGrafter"/>
</dbReference>
<keyword evidence="1" id="KW-0175">Coiled coil</keyword>
<proteinExistence type="predicted"/>
<accession>A0A7J7IDK4</accession>
<dbReference type="EMBL" id="VWRR01000018">
    <property type="protein sequence ID" value="KAF6000637.1"/>
    <property type="molecule type" value="Genomic_DNA"/>
</dbReference>
<keyword evidence="2" id="KW-0732">Signal</keyword>
<evidence type="ECO:0000256" key="1">
    <source>
        <dbReference type="SAM" id="Coils"/>
    </source>
</evidence>
<dbReference type="InterPro" id="IPR027417">
    <property type="entry name" value="P-loop_NTPase"/>
</dbReference>
<evidence type="ECO:0000259" key="3">
    <source>
        <dbReference type="Pfam" id="PF02374"/>
    </source>
</evidence>
<evidence type="ECO:0000313" key="5">
    <source>
        <dbReference type="Proteomes" id="UP000530660"/>
    </source>
</evidence>
<organism evidence="4 5">
    <name type="scientific">Cyanidiococcus yangmingshanensis</name>
    <dbReference type="NCBI Taxonomy" id="2690220"/>
    <lineage>
        <taxon>Eukaryota</taxon>
        <taxon>Rhodophyta</taxon>
        <taxon>Bangiophyceae</taxon>
        <taxon>Cyanidiales</taxon>
        <taxon>Cyanidiaceae</taxon>
        <taxon>Cyanidiococcus</taxon>
    </lineage>
</organism>
<evidence type="ECO:0000256" key="2">
    <source>
        <dbReference type="SAM" id="SignalP"/>
    </source>
</evidence>
<dbReference type="Pfam" id="PF02374">
    <property type="entry name" value="ArsA_ATPase"/>
    <property type="match status" value="2"/>
</dbReference>
<feature type="domain" description="ArsA/GET3 Anion-transporting ATPase-like" evidence="3">
    <location>
        <begin position="134"/>
        <end position="454"/>
    </location>
</feature>
<feature type="domain" description="ArsA/GET3 Anion-transporting ATPase-like" evidence="3">
    <location>
        <begin position="470"/>
        <end position="735"/>
    </location>
</feature>
<protein>
    <recommendedName>
        <fullName evidence="3">ArsA/GET3 Anion-transporting ATPase-like domain-containing protein</fullName>
    </recommendedName>
</protein>
<dbReference type="NCBIfam" id="TIGR00345">
    <property type="entry name" value="GET3_arsA_TRC40"/>
    <property type="match status" value="1"/>
</dbReference>
<dbReference type="GO" id="GO:0043529">
    <property type="term" value="C:GET complex"/>
    <property type="evidence" value="ECO:0007669"/>
    <property type="project" value="TreeGrafter"/>
</dbReference>
<feature type="coiled-coil region" evidence="1">
    <location>
        <begin position="211"/>
        <end position="238"/>
    </location>
</feature>
<dbReference type="InterPro" id="IPR016300">
    <property type="entry name" value="ATPase_ArsA/GET3"/>
</dbReference>
<dbReference type="Proteomes" id="UP000530660">
    <property type="component" value="Unassembled WGS sequence"/>
</dbReference>
<dbReference type="PANTHER" id="PTHR10803">
    <property type="entry name" value="ARSENICAL PUMP-DRIVING ATPASE ARSENITE-TRANSLOCATING ATPASE"/>
    <property type="match status" value="1"/>
</dbReference>
<evidence type="ECO:0000313" key="4">
    <source>
        <dbReference type="EMBL" id="KAF6000637.1"/>
    </source>
</evidence>
<keyword evidence="5" id="KW-1185">Reference proteome</keyword>
<feature type="signal peptide" evidence="2">
    <location>
        <begin position="1"/>
        <end position="21"/>
    </location>
</feature>
<dbReference type="GO" id="GO:0016887">
    <property type="term" value="F:ATP hydrolysis activity"/>
    <property type="evidence" value="ECO:0007669"/>
    <property type="project" value="InterPro"/>
</dbReference>
<comment type="caution">
    <text evidence="4">The sequence shown here is derived from an EMBL/GenBank/DDBJ whole genome shotgun (WGS) entry which is preliminary data.</text>
</comment>
<dbReference type="AlphaFoldDB" id="A0A7J7IDK4"/>
<sequence>MGWSSMTAFLTITSLCSNAHTSKRRSHGCSVSALSHREGALAVAATLGWQRVRNISWIQTIEPGVAVGLCSQRRKRRSAGVTAGAGNVCGPGCLSCRRSPTGAGRRVLLYGSATGVIRSTESPLIHLLRPEATTRICLFTGKGGTGKTTSAAAVAHRLATAGLRTLVVSTDPAHSLGDALGVDLGSETPVWDQSSTAQVETDAAPPSRGEVRRVALNLDALEIDITAATEELKLLLSTQNLIDLNKLGLTDIQELLETIPPGADEFVALAQILDLLDRYDRVVIDTAPSGHTLRLLSFPDFLDSFLGKLLRLRERLGVILNTVVGGVSRKKWDEAAQKVAVFQSRMQQLATLLRDTHSTEIVVVTIATELAVRESVRLIEELAQKRGLAVTAVIVNMVLQPSVKGAYITSLKKAQEEFLERLHKNLGERQHYAIVEVPIFDTEIRTIHGARAFGACLQPLWSDGQPPLRQVIMTAAKGGCGKTTTAAAIGVHLADTGQRTMIVSTDPAHSLGDLFDLASRSGTYLGEITPVSEDLSILEIDAERALIEFRETVESLRSAKILGLDLDIGDLSNLFDSLPPGIDELVALSRVMNLISAEYDHVVIDTAPTGHTLRLLAYPDFLDGLLGRILRLKSKLDGITQFFSGLGGHGDRGDPELTPAQRLSRFREQLVHLRDLLHDPDRSEVVLVTRPTYLNVVETERLARALSNQHIASNRLVINQVVPPTLRDLERFVARLVQEHGRQIDHLRNELAAMARTAPVAGLNQAKDLSSSRSKWPLLVVPYFDREVRGDHGRSEGGLQVFAQYLFPENCTD</sequence>
<dbReference type="GO" id="GO:0005524">
    <property type="term" value="F:ATP binding"/>
    <property type="evidence" value="ECO:0007669"/>
    <property type="project" value="InterPro"/>
</dbReference>
<reference evidence="4 5" key="1">
    <citation type="journal article" date="2020" name="J. Phycol.">
        <title>Comparative genome analysis reveals Cyanidiococcus gen. nov., a new extremophilic red algal genus sister to Cyanidioschyzon (Cyanidioschyzonaceae, Rhodophyta).</title>
        <authorList>
            <person name="Liu S.-L."/>
            <person name="Chiang Y.-R."/>
            <person name="Yoon H.S."/>
            <person name="Fu H.-Y."/>
        </authorList>
    </citation>
    <scope>NUCLEOTIDE SEQUENCE [LARGE SCALE GENOMIC DNA]</scope>
    <source>
        <strain evidence="4 5">THAL066</strain>
    </source>
</reference>
<dbReference type="Gene3D" id="3.40.50.300">
    <property type="entry name" value="P-loop containing nucleotide triphosphate hydrolases"/>
    <property type="match status" value="2"/>
</dbReference>
<gene>
    <name evidence="4" type="ORF">F1559_000351</name>
</gene>
<name>A0A7J7IDK4_9RHOD</name>
<dbReference type="SUPFAM" id="SSF52540">
    <property type="entry name" value="P-loop containing nucleoside triphosphate hydrolases"/>
    <property type="match status" value="2"/>
</dbReference>